<feature type="chain" id="PRO_5001516359" description="Evasin" evidence="7">
    <location>
        <begin position="22"/>
        <end position="149"/>
    </location>
</feature>
<reference evidence="8" key="1">
    <citation type="submission" date="2014-03" db="EMBL/GenBank/DDBJ databases">
        <title>The sialotranscriptome of Amblyomma triste, Amblyomma parvum and Amblyomma cajennense ticks, uncovered by 454-based RNA-seq.</title>
        <authorList>
            <person name="Garcia G.R."/>
            <person name="Gardinassi L.G."/>
            <person name="Ribeiro J.M."/>
            <person name="Anatrielo E."/>
            <person name="Ferreira B.R."/>
            <person name="Moreira H.N."/>
            <person name="Mafra C."/>
            <person name="Olegario M.M."/>
            <person name="Szabo P.J."/>
            <person name="Miranda-Santos I.K."/>
            <person name="Maruyama S.R."/>
        </authorList>
    </citation>
    <scope>NUCLEOTIDE SEQUENCE</scope>
    <source>
        <strain evidence="8">Araguapaz</strain>
        <tissue evidence="8">Salivary glands</tissue>
    </source>
</reference>
<evidence type="ECO:0000256" key="1">
    <source>
        <dbReference type="ARBA" id="ARBA00004613"/>
    </source>
</evidence>
<comment type="subcellular location">
    <subcellularLocation>
        <location evidence="1 6">Secreted</location>
    </subcellularLocation>
</comment>
<name>A0A023G098_AMBPA</name>
<dbReference type="GO" id="GO:0005576">
    <property type="term" value="C:extracellular region"/>
    <property type="evidence" value="ECO:0007669"/>
    <property type="project" value="UniProtKB-SubCell"/>
</dbReference>
<evidence type="ECO:0000256" key="6">
    <source>
        <dbReference type="RuleBase" id="RU369006"/>
    </source>
</evidence>
<evidence type="ECO:0000256" key="5">
    <source>
        <dbReference type="ARBA" id="ARBA00023180"/>
    </source>
</evidence>
<sequence>MKLRVYHNLIALLCGYQLIDGFPTESTIDLYSDIDGALDYIYAATNDSSGEYVFNETQDICTILGLNTTLGPLPVGCSVVCLSEGNKTLPDGSQCIDISVEEATCMEYYETKICEIGSCIKGHCTNCGEKTCCKRLPIMTMSISNQSND</sequence>
<dbReference type="GO" id="GO:0019957">
    <property type="term" value="F:C-C chemokine binding"/>
    <property type="evidence" value="ECO:0007669"/>
    <property type="project" value="InterPro"/>
</dbReference>
<organism evidence="8">
    <name type="scientific">Amblyomma parvum</name>
    <name type="common">South American tick</name>
    <dbReference type="NCBI Taxonomy" id="251391"/>
    <lineage>
        <taxon>Eukaryota</taxon>
        <taxon>Metazoa</taxon>
        <taxon>Ecdysozoa</taxon>
        <taxon>Arthropoda</taxon>
        <taxon>Chelicerata</taxon>
        <taxon>Arachnida</taxon>
        <taxon>Acari</taxon>
        <taxon>Parasitiformes</taxon>
        <taxon>Ixodida</taxon>
        <taxon>Ixodoidea</taxon>
        <taxon>Ixodidae</taxon>
        <taxon>Amblyomminae</taxon>
        <taxon>Amblyomma</taxon>
    </lineage>
</organism>
<dbReference type="EMBL" id="GBBL01000103">
    <property type="protein sequence ID" value="JAC27217.1"/>
    <property type="molecule type" value="mRNA"/>
</dbReference>
<feature type="signal peptide" evidence="7">
    <location>
        <begin position="1"/>
        <end position="21"/>
    </location>
</feature>
<evidence type="ECO:0000256" key="3">
    <source>
        <dbReference type="ARBA" id="ARBA00022729"/>
    </source>
</evidence>
<keyword evidence="3 6" id="KW-0732">Signal</keyword>
<evidence type="ECO:0000256" key="2">
    <source>
        <dbReference type="ARBA" id="ARBA00022525"/>
    </source>
</evidence>
<evidence type="ECO:0000256" key="4">
    <source>
        <dbReference type="ARBA" id="ARBA00023157"/>
    </source>
</evidence>
<protein>
    <recommendedName>
        <fullName evidence="6">Evasin</fullName>
    </recommendedName>
</protein>
<keyword evidence="5 6" id="KW-0325">Glycoprotein</keyword>
<evidence type="ECO:0000313" key="8">
    <source>
        <dbReference type="EMBL" id="JAC27217.1"/>
    </source>
</evidence>
<comment type="function">
    <text evidence="6">Salivary chemokine-binding protein which binds to host chemokines.</text>
</comment>
<keyword evidence="2 6" id="KW-0964">Secreted</keyword>
<dbReference type="Pfam" id="PF19429">
    <property type="entry name" value="EVA_Class_A"/>
    <property type="match status" value="1"/>
</dbReference>
<proteinExistence type="evidence at transcript level"/>
<dbReference type="InterPro" id="IPR045797">
    <property type="entry name" value="EVA_Class_A"/>
</dbReference>
<accession>A0A023G098</accession>
<keyword evidence="4 6" id="KW-1015">Disulfide bond</keyword>
<dbReference type="AlphaFoldDB" id="A0A023G098"/>
<dbReference type="Gene3D" id="2.30.130.100">
    <property type="match status" value="1"/>
</dbReference>
<evidence type="ECO:0000256" key="7">
    <source>
        <dbReference type="SAM" id="SignalP"/>
    </source>
</evidence>